<dbReference type="AlphaFoldDB" id="A0A1F6WVI4"/>
<feature type="transmembrane region" description="Helical" evidence="1">
    <location>
        <begin position="12"/>
        <end position="34"/>
    </location>
</feature>
<dbReference type="EMBL" id="MFUY01000020">
    <property type="protein sequence ID" value="OGI85870.1"/>
    <property type="molecule type" value="Genomic_DNA"/>
</dbReference>
<accession>A0A1F6WVI4</accession>
<dbReference type="STRING" id="1801774.A3A05_00730"/>
<organism evidence="2 3">
    <name type="scientific">Candidatus Nomurabacteria bacterium RIFCSPLOWO2_01_FULL_41_12</name>
    <dbReference type="NCBI Taxonomy" id="1801774"/>
    <lineage>
        <taxon>Bacteria</taxon>
        <taxon>Candidatus Nomuraibacteriota</taxon>
    </lineage>
</organism>
<comment type="caution">
    <text evidence="2">The sequence shown here is derived from an EMBL/GenBank/DDBJ whole genome shotgun (WGS) entry which is preliminary data.</text>
</comment>
<evidence type="ECO:0000313" key="2">
    <source>
        <dbReference type="EMBL" id="OGI85870.1"/>
    </source>
</evidence>
<reference evidence="2 3" key="1">
    <citation type="journal article" date="2016" name="Nat. Commun.">
        <title>Thousands of microbial genomes shed light on interconnected biogeochemical processes in an aquifer system.</title>
        <authorList>
            <person name="Anantharaman K."/>
            <person name="Brown C.T."/>
            <person name="Hug L.A."/>
            <person name="Sharon I."/>
            <person name="Castelle C.J."/>
            <person name="Probst A.J."/>
            <person name="Thomas B.C."/>
            <person name="Singh A."/>
            <person name="Wilkins M.J."/>
            <person name="Karaoz U."/>
            <person name="Brodie E.L."/>
            <person name="Williams K.H."/>
            <person name="Hubbard S.S."/>
            <person name="Banfield J.F."/>
        </authorList>
    </citation>
    <scope>NUCLEOTIDE SEQUENCE [LARGE SCALE GENOMIC DNA]</scope>
</reference>
<dbReference type="Proteomes" id="UP000176187">
    <property type="component" value="Unassembled WGS sequence"/>
</dbReference>
<sequence>MKIKKNRGIATLPTVMVLGMMALAVVVSITSIAFNELLISQGTSQSSGALFYAEGGARDALTRIARKKNYVCSTTDCYSLDFIASGCSSGDGCAKVSVSAGVGTSADPKIITSKGIKGASTRTMQVNVLLDGGTAVSANQHGEITSTIWAEVTN</sequence>
<evidence type="ECO:0000313" key="3">
    <source>
        <dbReference type="Proteomes" id="UP000176187"/>
    </source>
</evidence>
<gene>
    <name evidence="2" type="ORF">A3A05_00730</name>
</gene>
<evidence type="ECO:0008006" key="4">
    <source>
        <dbReference type="Google" id="ProtNLM"/>
    </source>
</evidence>
<keyword evidence="1" id="KW-1133">Transmembrane helix</keyword>
<name>A0A1F6WVI4_9BACT</name>
<keyword evidence="1" id="KW-0812">Transmembrane</keyword>
<proteinExistence type="predicted"/>
<evidence type="ECO:0000256" key="1">
    <source>
        <dbReference type="SAM" id="Phobius"/>
    </source>
</evidence>
<keyword evidence="1" id="KW-0472">Membrane</keyword>
<protein>
    <recommendedName>
        <fullName evidence="4">Type 4 fimbrial biogenesis protein PilX N-terminal domain-containing protein</fullName>
    </recommendedName>
</protein>